<keyword evidence="2" id="KW-0472">Membrane</keyword>
<name>A0A518GHQ5_9BACT</name>
<accession>A0A518GHQ5</accession>
<proteinExistence type="inferred from homology"/>
<evidence type="ECO:0000256" key="4">
    <source>
        <dbReference type="SAM" id="MobiDB-lite"/>
    </source>
</evidence>
<feature type="domain" description="Type II/III secretion system secretin-like" evidence="5">
    <location>
        <begin position="323"/>
        <end position="481"/>
    </location>
</feature>
<dbReference type="Proteomes" id="UP000318017">
    <property type="component" value="Chromosome"/>
</dbReference>
<dbReference type="PRINTS" id="PR00811">
    <property type="entry name" value="BCTERIALGSPD"/>
</dbReference>
<evidence type="ECO:0000256" key="1">
    <source>
        <dbReference type="ARBA" id="ARBA00004370"/>
    </source>
</evidence>
<dbReference type="InterPro" id="IPR004846">
    <property type="entry name" value="T2SS/T3SS_dom"/>
</dbReference>
<dbReference type="Gene3D" id="3.30.1370.120">
    <property type="match status" value="1"/>
</dbReference>
<protein>
    <submittedName>
        <fullName evidence="6">Type IV pilus biogenesis and competence protein PilQ</fullName>
    </submittedName>
</protein>
<evidence type="ECO:0000313" key="6">
    <source>
        <dbReference type="EMBL" id="QDV28123.1"/>
    </source>
</evidence>
<dbReference type="InterPro" id="IPR001775">
    <property type="entry name" value="GspD/PilQ"/>
</dbReference>
<dbReference type="Pfam" id="PF00263">
    <property type="entry name" value="Secretin"/>
    <property type="match status" value="1"/>
</dbReference>
<dbReference type="Gene3D" id="3.30.1370.130">
    <property type="match status" value="1"/>
</dbReference>
<dbReference type="KEGG" id="ahel:Q31a_65180"/>
<dbReference type="RefSeq" id="WP_197355950.1">
    <property type="nucleotide sequence ID" value="NZ_CP036298.1"/>
</dbReference>
<comment type="similarity">
    <text evidence="3">Belongs to the bacterial secretin family.</text>
</comment>
<dbReference type="GO" id="GO:0016020">
    <property type="term" value="C:membrane"/>
    <property type="evidence" value="ECO:0007669"/>
    <property type="project" value="UniProtKB-SubCell"/>
</dbReference>
<keyword evidence="7" id="KW-1185">Reference proteome</keyword>
<evidence type="ECO:0000256" key="3">
    <source>
        <dbReference type="RuleBase" id="RU004003"/>
    </source>
</evidence>
<dbReference type="PANTHER" id="PTHR30332">
    <property type="entry name" value="PROBABLE GENERAL SECRETION PATHWAY PROTEIN D"/>
    <property type="match status" value="1"/>
</dbReference>
<gene>
    <name evidence="6" type="primary">pilQ</name>
    <name evidence="6" type="ORF">Q31a_65180</name>
</gene>
<dbReference type="InterPro" id="IPR050810">
    <property type="entry name" value="Bact_Secretion_Sys_Channel"/>
</dbReference>
<dbReference type="AlphaFoldDB" id="A0A518GHQ5"/>
<evidence type="ECO:0000256" key="2">
    <source>
        <dbReference type="ARBA" id="ARBA00023136"/>
    </source>
</evidence>
<reference evidence="6 7" key="1">
    <citation type="submission" date="2019-02" db="EMBL/GenBank/DDBJ databases">
        <title>Deep-cultivation of Planctomycetes and their phenomic and genomic characterization uncovers novel biology.</title>
        <authorList>
            <person name="Wiegand S."/>
            <person name="Jogler M."/>
            <person name="Boedeker C."/>
            <person name="Pinto D."/>
            <person name="Vollmers J."/>
            <person name="Rivas-Marin E."/>
            <person name="Kohn T."/>
            <person name="Peeters S.H."/>
            <person name="Heuer A."/>
            <person name="Rast P."/>
            <person name="Oberbeckmann S."/>
            <person name="Bunk B."/>
            <person name="Jeske O."/>
            <person name="Meyerdierks A."/>
            <person name="Storesund J.E."/>
            <person name="Kallscheuer N."/>
            <person name="Luecker S."/>
            <person name="Lage O.M."/>
            <person name="Pohl T."/>
            <person name="Merkel B.J."/>
            <person name="Hornburger P."/>
            <person name="Mueller R.-W."/>
            <person name="Bruemmer F."/>
            <person name="Labrenz M."/>
            <person name="Spormann A.M."/>
            <person name="Op den Camp H."/>
            <person name="Overmann J."/>
            <person name="Amann R."/>
            <person name="Jetten M.S.M."/>
            <person name="Mascher T."/>
            <person name="Medema M.H."/>
            <person name="Devos D.P."/>
            <person name="Kaster A.-K."/>
            <person name="Ovreas L."/>
            <person name="Rohde M."/>
            <person name="Galperin M.Y."/>
            <person name="Jogler C."/>
        </authorList>
    </citation>
    <scope>NUCLEOTIDE SEQUENCE [LARGE SCALE GENOMIC DNA]</scope>
    <source>
        <strain evidence="6 7">Q31a</strain>
    </source>
</reference>
<dbReference type="PANTHER" id="PTHR30332:SF17">
    <property type="entry name" value="TYPE IV PILIATION SYSTEM PROTEIN DR_0774-RELATED"/>
    <property type="match status" value="1"/>
</dbReference>
<evidence type="ECO:0000259" key="5">
    <source>
        <dbReference type="Pfam" id="PF00263"/>
    </source>
</evidence>
<evidence type="ECO:0000313" key="7">
    <source>
        <dbReference type="Proteomes" id="UP000318017"/>
    </source>
</evidence>
<comment type="subcellular location">
    <subcellularLocation>
        <location evidence="1">Membrane</location>
    </subcellularLocation>
</comment>
<feature type="compositionally biased region" description="Polar residues" evidence="4">
    <location>
        <begin position="542"/>
        <end position="564"/>
    </location>
</feature>
<dbReference type="GO" id="GO:0015627">
    <property type="term" value="C:type II protein secretion system complex"/>
    <property type="evidence" value="ECO:0007669"/>
    <property type="project" value="TreeGrafter"/>
</dbReference>
<feature type="region of interest" description="Disordered" evidence="4">
    <location>
        <begin position="542"/>
        <end position="569"/>
    </location>
</feature>
<dbReference type="GO" id="GO:0009306">
    <property type="term" value="P:protein secretion"/>
    <property type="evidence" value="ECO:0007669"/>
    <property type="project" value="InterPro"/>
</dbReference>
<sequence>MCLFSYFASIAVCQVALPQVGSVVAEERDAPSTLPTVRNPRELDSPVSFGDGEYVPPAAEAVDVGLPSVGSPPRKELLTIPLQMGNQPDTALEVTCDGRTATIFARQVDVRVVLADLAKQSGINIIVGKDVAGTVTTTLKRVPLWDALDAILKINGLVWVNQGDIIFVTSPGNEGEVKGKNQSLPGQQLQVFDLHYTSSKEVLAVVSGLLSPAGKAFEHVVDKTSVRQTRERIVVEDYPERIHAVSTYIASVDNPPQQVLIEASILQVTLDESQRHGVNMKGLVRMAGSHFNVQAQGFADPEVAPGFKVGLEEGHDLGGVIEALQTQSNVRTLASPKVLIVNGQEARIQIGSKFGYFVTTTTQTSTLQSVDFLDIGVVLQVTPTITRDGQVMLFVEPKVSGGRINADSGLPEEETTEASTTVILPDGKGMIIGGLIKESDDRKNSTVPWFGKLPLIGRFFSRKSDTSQRVEVIIALTPHIVPYSPLLESRELADFNSAVTPQGIINGHLPGPSDYAGGDYAGGYHLALPPEEFETIQQFDSQHNLPSVQTEQLPMQGSSRTPQLPSDVATVPDSYFFP</sequence>
<dbReference type="EMBL" id="CP036298">
    <property type="protein sequence ID" value="QDV28123.1"/>
    <property type="molecule type" value="Genomic_DNA"/>
</dbReference>
<organism evidence="6 7">
    <name type="scientific">Aureliella helgolandensis</name>
    <dbReference type="NCBI Taxonomy" id="2527968"/>
    <lineage>
        <taxon>Bacteria</taxon>
        <taxon>Pseudomonadati</taxon>
        <taxon>Planctomycetota</taxon>
        <taxon>Planctomycetia</taxon>
        <taxon>Pirellulales</taxon>
        <taxon>Pirellulaceae</taxon>
        <taxon>Aureliella</taxon>
    </lineage>
</organism>
<dbReference type="InterPro" id="IPR038591">
    <property type="entry name" value="NolW-like_sf"/>
</dbReference>